<dbReference type="AlphaFoldDB" id="A0A4C1USP0"/>
<name>A0A4C1USP0_EUMVA</name>
<evidence type="ECO:0000256" key="1">
    <source>
        <dbReference type="SAM" id="MobiDB-lite"/>
    </source>
</evidence>
<sequence>MVAVTGQTRDTTDAAAKPGRELGGGDARRGPDPLVSPVHVKLSDGSVNAVSHSKYVIMIIYNAYAKRMEVKFVSCARTMSQKVHMKCTYHKIISSKCFELIMRTKYAPQSALSAVSWVVDEIFTYR</sequence>
<gene>
    <name evidence="2" type="ORF">EVAR_83906_1</name>
</gene>
<evidence type="ECO:0000313" key="3">
    <source>
        <dbReference type="Proteomes" id="UP000299102"/>
    </source>
</evidence>
<organism evidence="2 3">
    <name type="scientific">Eumeta variegata</name>
    <name type="common">Bagworm moth</name>
    <name type="synonym">Eumeta japonica</name>
    <dbReference type="NCBI Taxonomy" id="151549"/>
    <lineage>
        <taxon>Eukaryota</taxon>
        <taxon>Metazoa</taxon>
        <taxon>Ecdysozoa</taxon>
        <taxon>Arthropoda</taxon>
        <taxon>Hexapoda</taxon>
        <taxon>Insecta</taxon>
        <taxon>Pterygota</taxon>
        <taxon>Neoptera</taxon>
        <taxon>Endopterygota</taxon>
        <taxon>Lepidoptera</taxon>
        <taxon>Glossata</taxon>
        <taxon>Ditrysia</taxon>
        <taxon>Tineoidea</taxon>
        <taxon>Psychidae</taxon>
        <taxon>Oiketicinae</taxon>
        <taxon>Eumeta</taxon>
    </lineage>
</organism>
<dbReference type="EMBL" id="BGZK01000214">
    <property type="protein sequence ID" value="GBP29006.1"/>
    <property type="molecule type" value="Genomic_DNA"/>
</dbReference>
<accession>A0A4C1USP0</accession>
<dbReference type="Proteomes" id="UP000299102">
    <property type="component" value="Unassembled WGS sequence"/>
</dbReference>
<protein>
    <submittedName>
        <fullName evidence="2">Uncharacterized protein</fullName>
    </submittedName>
</protein>
<keyword evidence="3" id="KW-1185">Reference proteome</keyword>
<comment type="caution">
    <text evidence="2">The sequence shown here is derived from an EMBL/GenBank/DDBJ whole genome shotgun (WGS) entry which is preliminary data.</text>
</comment>
<proteinExistence type="predicted"/>
<feature type="region of interest" description="Disordered" evidence="1">
    <location>
        <begin position="1"/>
        <end position="34"/>
    </location>
</feature>
<reference evidence="2 3" key="1">
    <citation type="journal article" date="2019" name="Commun. Biol.">
        <title>The bagworm genome reveals a unique fibroin gene that provides high tensile strength.</title>
        <authorList>
            <person name="Kono N."/>
            <person name="Nakamura H."/>
            <person name="Ohtoshi R."/>
            <person name="Tomita M."/>
            <person name="Numata K."/>
            <person name="Arakawa K."/>
        </authorList>
    </citation>
    <scope>NUCLEOTIDE SEQUENCE [LARGE SCALE GENOMIC DNA]</scope>
</reference>
<evidence type="ECO:0000313" key="2">
    <source>
        <dbReference type="EMBL" id="GBP29006.1"/>
    </source>
</evidence>